<dbReference type="Gene3D" id="1.20.1280.50">
    <property type="match status" value="1"/>
</dbReference>
<organism evidence="3 4">
    <name type="scientific">Steinernema glaseri</name>
    <dbReference type="NCBI Taxonomy" id="37863"/>
    <lineage>
        <taxon>Eukaryota</taxon>
        <taxon>Metazoa</taxon>
        <taxon>Ecdysozoa</taxon>
        <taxon>Nematoda</taxon>
        <taxon>Chromadorea</taxon>
        <taxon>Rhabditida</taxon>
        <taxon>Tylenchina</taxon>
        <taxon>Panagrolaimomorpha</taxon>
        <taxon>Strongyloidoidea</taxon>
        <taxon>Steinernematidae</taxon>
        <taxon>Steinernema</taxon>
    </lineage>
</organism>
<dbReference type="PANTHER" id="PTHR46432">
    <property type="entry name" value="F-BOX ONLY PROTEIN 42"/>
    <property type="match status" value="1"/>
</dbReference>
<dbReference type="WBParaSite" id="L893_g18683.t1">
    <property type="protein sequence ID" value="L893_g18683.t1"/>
    <property type="gene ID" value="L893_g18683"/>
</dbReference>
<dbReference type="GO" id="GO:1990756">
    <property type="term" value="F:ubiquitin-like ligase-substrate adaptor activity"/>
    <property type="evidence" value="ECO:0007669"/>
    <property type="project" value="TreeGrafter"/>
</dbReference>
<dbReference type="Pfam" id="PF13415">
    <property type="entry name" value="Beta-prop_FBX42"/>
    <property type="match status" value="1"/>
</dbReference>
<accession>A0A1I7YQH8</accession>
<feature type="region of interest" description="Disordered" evidence="1">
    <location>
        <begin position="642"/>
        <end position="665"/>
    </location>
</feature>
<dbReference type="GO" id="GO:0019005">
    <property type="term" value="C:SCF ubiquitin ligase complex"/>
    <property type="evidence" value="ECO:0007669"/>
    <property type="project" value="TreeGrafter"/>
</dbReference>
<feature type="compositionally biased region" description="Basic and acidic residues" evidence="1">
    <location>
        <begin position="430"/>
        <end position="439"/>
    </location>
</feature>
<dbReference type="InterPro" id="IPR036047">
    <property type="entry name" value="F-box-like_dom_sf"/>
</dbReference>
<dbReference type="Proteomes" id="UP000095287">
    <property type="component" value="Unplaced"/>
</dbReference>
<feature type="compositionally biased region" description="Low complexity" evidence="1">
    <location>
        <begin position="536"/>
        <end position="550"/>
    </location>
</feature>
<feature type="compositionally biased region" description="Basic residues" evidence="1">
    <location>
        <begin position="1"/>
        <end position="12"/>
    </location>
</feature>
<evidence type="ECO:0000313" key="3">
    <source>
        <dbReference type="Proteomes" id="UP000095287"/>
    </source>
</evidence>
<dbReference type="Gene3D" id="2.120.10.80">
    <property type="entry name" value="Kelch-type beta propeller"/>
    <property type="match status" value="1"/>
</dbReference>
<feature type="region of interest" description="Disordered" evidence="1">
    <location>
        <begin position="531"/>
        <end position="569"/>
    </location>
</feature>
<keyword evidence="3" id="KW-1185">Reference proteome</keyword>
<feature type="domain" description="F-box" evidence="2">
    <location>
        <begin position="102"/>
        <end position="150"/>
    </location>
</feature>
<protein>
    <submittedName>
        <fullName evidence="4">F-box domain-containing protein</fullName>
    </submittedName>
</protein>
<reference evidence="4" key="1">
    <citation type="submission" date="2016-11" db="UniProtKB">
        <authorList>
            <consortium name="WormBaseParasite"/>
        </authorList>
    </citation>
    <scope>IDENTIFICATION</scope>
</reference>
<sequence>MALKSGHQHHYIPRPTPAENKCLQDCRGNGGGRDRVSRKKSPVAGPEVNLAHSASDLFPAEGVAAAVAPPTADPAFSESTLALQEALSFNPHSVRDGTMVSTTHIEDLPDYVLEYVFSIANPYNDLSNIRLVCSRWYYIAERAIKRMKRVYKAPGCRFFWSAQNEEDVAPLTERCSHSACYLEADQSMYVFGGCTNTHTAFNDLWRYDLSSRRWHRVFIPTGPMPTPKALATLVPYKNNLLLFGGFSKSSPNPIHQTSEFYDELHFFDRSLNRWQEVVTEGDVPPLAGHSSTIVGDFMLVFGGSMGDSSNDEIWILDIPRCRWMQPSVAEGPKPAKRYGHTLMVIGENDLIIVGGCGGPNVLFTDVWRLHFDLEFKKLWKWSEVNVRNGDLWPPHLWCHQMCKISGADKAIVVSRPVRNRLRHSPHRRQRYSESSEKSSPRRKYSSDFQQEKAAVEARPVLDLPKRKGTLLSSKSLDEDASSASPTSPPSSPPTFNLHRPPELQRARSIPAIIVGEIPKLVVTASHAEVHDVEQPSTSSSSGVGSSTSSVAEETSKFTIGDDETEDPDTGLLRQCRMNYYLHLAQQEHQKLLAARQSLGILELGKRLEQVLCSRLSHVSTREISQTVRTYLKTKAAKIASETVHDDSRSGQLRRHSDRPPRLPRLMQQPESSFDRLINSLSWGRCRKLTIYELDISHVLSDNYVSWDQHAVEEDAAEDLILFSMVEGRGELIMFAGLRSEQQPDNLRVARSTSITKAVYLLRPNYCDF</sequence>
<dbReference type="InterPro" id="IPR001810">
    <property type="entry name" value="F-box_dom"/>
</dbReference>
<dbReference type="InterPro" id="IPR015915">
    <property type="entry name" value="Kelch-typ_b-propeller"/>
</dbReference>
<dbReference type="SUPFAM" id="SSF117281">
    <property type="entry name" value="Kelch motif"/>
    <property type="match status" value="1"/>
</dbReference>
<feature type="region of interest" description="Disordered" evidence="1">
    <location>
        <begin position="472"/>
        <end position="500"/>
    </location>
</feature>
<evidence type="ECO:0000256" key="1">
    <source>
        <dbReference type="SAM" id="MobiDB-lite"/>
    </source>
</evidence>
<evidence type="ECO:0000259" key="2">
    <source>
        <dbReference type="PROSITE" id="PS50181"/>
    </source>
</evidence>
<evidence type="ECO:0000313" key="4">
    <source>
        <dbReference type="WBParaSite" id="L893_g18683.t1"/>
    </source>
</evidence>
<dbReference type="PROSITE" id="PS50181">
    <property type="entry name" value="FBOX"/>
    <property type="match status" value="1"/>
</dbReference>
<dbReference type="PANTHER" id="PTHR46432:SF1">
    <property type="entry name" value="F-BOX ONLY PROTEIN 42"/>
    <property type="match status" value="1"/>
</dbReference>
<dbReference type="AlphaFoldDB" id="A0A1I7YQH8"/>
<dbReference type="SUPFAM" id="SSF81383">
    <property type="entry name" value="F-box domain"/>
    <property type="match status" value="1"/>
</dbReference>
<proteinExistence type="predicted"/>
<dbReference type="Pfam" id="PF12937">
    <property type="entry name" value="F-box-like"/>
    <property type="match status" value="1"/>
</dbReference>
<dbReference type="InterPro" id="IPR052821">
    <property type="entry name" value="F-box_only_SRC"/>
</dbReference>
<feature type="compositionally biased region" description="Basic residues" evidence="1">
    <location>
        <begin position="417"/>
        <end position="429"/>
    </location>
</feature>
<feature type="region of interest" description="Disordered" evidence="1">
    <location>
        <begin position="415"/>
        <end position="460"/>
    </location>
</feature>
<name>A0A1I7YQH8_9BILA</name>
<feature type="region of interest" description="Disordered" evidence="1">
    <location>
        <begin position="1"/>
        <end position="22"/>
    </location>
</feature>